<comment type="caution">
    <text evidence="7">The sequence shown here is derived from an EMBL/GenBank/DDBJ whole genome shotgun (WGS) entry which is preliminary data.</text>
</comment>
<gene>
    <name evidence="7" type="ORF">ZIOFF_002154</name>
</gene>
<keyword evidence="2" id="KW-0328">Glycosyltransferase</keyword>
<keyword evidence="3" id="KW-0808">Transferase</keyword>
<evidence type="ECO:0000313" key="7">
    <source>
        <dbReference type="EMBL" id="KAG6537074.1"/>
    </source>
</evidence>
<feature type="region of interest" description="Disordered" evidence="6">
    <location>
        <begin position="45"/>
        <end position="76"/>
    </location>
</feature>
<dbReference type="GO" id="GO:0016757">
    <property type="term" value="F:glycosyltransferase activity"/>
    <property type="evidence" value="ECO:0007669"/>
    <property type="project" value="UniProtKB-KW"/>
</dbReference>
<protein>
    <recommendedName>
        <fullName evidence="9">Core-2/I-branching beta-1,6-N-acetylglucosaminyltransferase family protein</fullName>
    </recommendedName>
</protein>
<evidence type="ECO:0008006" key="9">
    <source>
        <dbReference type="Google" id="ProtNLM"/>
    </source>
</evidence>
<evidence type="ECO:0000313" key="8">
    <source>
        <dbReference type="Proteomes" id="UP000734854"/>
    </source>
</evidence>
<dbReference type="Proteomes" id="UP000734854">
    <property type="component" value="Unassembled WGS sequence"/>
</dbReference>
<dbReference type="InterPro" id="IPR003406">
    <property type="entry name" value="Glyco_trans_14"/>
</dbReference>
<dbReference type="InterPro" id="IPR044174">
    <property type="entry name" value="BC10-like"/>
</dbReference>
<keyword evidence="5" id="KW-0325">Glycoprotein</keyword>
<accession>A0A8J5LSP8</accession>
<proteinExistence type="predicted"/>
<dbReference type="EMBL" id="JACMSC010000001">
    <property type="protein sequence ID" value="KAG6537074.1"/>
    <property type="molecule type" value="Genomic_DNA"/>
</dbReference>
<dbReference type="AlphaFoldDB" id="A0A8J5LSP8"/>
<name>A0A8J5LSP8_ZINOF</name>
<keyword evidence="8" id="KW-1185">Reference proteome</keyword>
<evidence type="ECO:0000256" key="5">
    <source>
        <dbReference type="ARBA" id="ARBA00023180"/>
    </source>
</evidence>
<evidence type="ECO:0000256" key="6">
    <source>
        <dbReference type="SAM" id="MobiDB-lite"/>
    </source>
</evidence>
<organism evidence="7 8">
    <name type="scientific">Zingiber officinale</name>
    <name type="common">Ginger</name>
    <name type="synonym">Amomum zingiber</name>
    <dbReference type="NCBI Taxonomy" id="94328"/>
    <lineage>
        <taxon>Eukaryota</taxon>
        <taxon>Viridiplantae</taxon>
        <taxon>Streptophyta</taxon>
        <taxon>Embryophyta</taxon>
        <taxon>Tracheophyta</taxon>
        <taxon>Spermatophyta</taxon>
        <taxon>Magnoliopsida</taxon>
        <taxon>Liliopsida</taxon>
        <taxon>Zingiberales</taxon>
        <taxon>Zingiberaceae</taxon>
        <taxon>Zingiber</taxon>
    </lineage>
</organism>
<dbReference type="PANTHER" id="PTHR31042">
    <property type="entry name" value="CORE-2/I-BRANCHING BETA-1,6-N-ACETYLGLUCOSAMINYLTRANSFERASE FAMILY PROTEIN-RELATED"/>
    <property type="match status" value="1"/>
</dbReference>
<dbReference type="PANTHER" id="PTHR31042:SF131">
    <property type="entry name" value="CORE-2_I-BRANCHING BETA-1,6-N-ACETYLGLUCOSAMINYLTRANSFERASE FAMILY PROTEIN"/>
    <property type="match status" value="1"/>
</dbReference>
<reference evidence="7 8" key="1">
    <citation type="submission" date="2020-08" db="EMBL/GenBank/DDBJ databases">
        <title>Plant Genome Project.</title>
        <authorList>
            <person name="Zhang R.-G."/>
        </authorList>
    </citation>
    <scope>NUCLEOTIDE SEQUENCE [LARGE SCALE GENOMIC DNA]</scope>
    <source>
        <tissue evidence="7">Rhizome</tissue>
    </source>
</reference>
<evidence type="ECO:0000256" key="4">
    <source>
        <dbReference type="ARBA" id="ARBA00023136"/>
    </source>
</evidence>
<evidence type="ECO:0000256" key="1">
    <source>
        <dbReference type="ARBA" id="ARBA00004606"/>
    </source>
</evidence>
<comment type="subcellular location">
    <subcellularLocation>
        <location evidence="1">Membrane</location>
        <topology evidence="1">Single-pass type II membrane protein</topology>
    </subcellularLocation>
</comment>
<evidence type="ECO:0000256" key="2">
    <source>
        <dbReference type="ARBA" id="ARBA00022676"/>
    </source>
</evidence>
<keyword evidence="4" id="KW-0472">Membrane</keyword>
<dbReference type="GO" id="GO:0016020">
    <property type="term" value="C:membrane"/>
    <property type="evidence" value="ECO:0007669"/>
    <property type="project" value="UniProtKB-SubCell"/>
</dbReference>
<dbReference type="Pfam" id="PF02485">
    <property type="entry name" value="Branch"/>
    <property type="match status" value="1"/>
</dbReference>
<evidence type="ECO:0000256" key="3">
    <source>
        <dbReference type="ARBA" id="ARBA00022679"/>
    </source>
</evidence>
<sequence>MTEAKNMKLPVSLFLQSLLLCGLGFALGTISSFYLTPPTLRFYLQHSSTPPPPSSTINHTPAAEKQSGGGGGGLGEFHELREVMHDMTEGELLWRASMVPRVKKLPFEQRPKVAFLFLTRGELPLAPLWERFFEGNEGSYSIYVHADPDFNGSEPEPEPHGSVFQCRRIPSKVSSSSSSSSSSRIDRFSSYFCCCLFQTVSWGGMNMMEAERRLLANALLDFSNQRFVLLSESCIPLFDFPTVYSYLINSTRVHVESKDVPGRAGRGRFPARFRPRLQPRLWRKGSQWFEVDREVAVAVVADRDYFPLFQKHCSRCYADEHYLPTLVGVRFPARTHNRSVTWVNWSRGGVHPAMYSGEHVTAELLEAMRNGSSCDYNGRATRTCFLFARKFSPSSLRRLMRFAPELMGFKSKAIAK</sequence>